<proteinExistence type="predicted"/>
<dbReference type="InParanoid" id="A0A165M1L5"/>
<dbReference type="OrthoDB" id="2988756at2759"/>
<evidence type="ECO:0008006" key="4">
    <source>
        <dbReference type="Google" id="ProtNLM"/>
    </source>
</evidence>
<evidence type="ECO:0000313" key="2">
    <source>
        <dbReference type="EMBL" id="KZV98638.1"/>
    </source>
</evidence>
<dbReference type="EMBL" id="KV425916">
    <property type="protein sequence ID" value="KZV98638.1"/>
    <property type="molecule type" value="Genomic_DNA"/>
</dbReference>
<evidence type="ECO:0000256" key="1">
    <source>
        <dbReference type="SAM" id="Phobius"/>
    </source>
</evidence>
<feature type="transmembrane region" description="Helical" evidence="1">
    <location>
        <begin position="77"/>
        <end position="94"/>
    </location>
</feature>
<accession>A0A165M1L5</accession>
<feature type="transmembrane region" description="Helical" evidence="1">
    <location>
        <begin position="100"/>
        <end position="116"/>
    </location>
</feature>
<keyword evidence="1" id="KW-0472">Membrane</keyword>
<gene>
    <name evidence="2" type="ORF">EXIGLDRAFT_292804</name>
</gene>
<organism evidence="2 3">
    <name type="scientific">Exidia glandulosa HHB12029</name>
    <dbReference type="NCBI Taxonomy" id="1314781"/>
    <lineage>
        <taxon>Eukaryota</taxon>
        <taxon>Fungi</taxon>
        <taxon>Dikarya</taxon>
        <taxon>Basidiomycota</taxon>
        <taxon>Agaricomycotina</taxon>
        <taxon>Agaricomycetes</taxon>
        <taxon>Auriculariales</taxon>
        <taxon>Exidiaceae</taxon>
        <taxon>Exidia</taxon>
    </lineage>
</organism>
<protein>
    <recommendedName>
        <fullName evidence="4">Transmembrane protein</fullName>
    </recommendedName>
</protein>
<sequence>MSSYVPFAFGVFCILTAPPFIGIPFPTRRAADYYASKNDWLSSLSGRRESPTQAGYLGAVMRVLLGLGLSSPQYRRVSCVFMLAVVGPGTVFAVRDGKPLLPQFGMLAAIAACWIIRS</sequence>
<reference evidence="2 3" key="1">
    <citation type="journal article" date="2016" name="Mol. Biol. Evol.">
        <title>Comparative Genomics of Early-Diverging Mushroom-Forming Fungi Provides Insights into the Origins of Lignocellulose Decay Capabilities.</title>
        <authorList>
            <person name="Nagy L.G."/>
            <person name="Riley R."/>
            <person name="Tritt A."/>
            <person name="Adam C."/>
            <person name="Daum C."/>
            <person name="Floudas D."/>
            <person name="Sun H."/>
            <person name="Yadav J.S."/>
            <person name="Pangilinan J."/>
            <person name="Larsson K.H."/>
            <person name="Matsuura K."/>
            <person name="Barry K."/>
            <person name="Labutti K."/>
            <person name="Kuo R."/>
            <person name="Ohm R.A."/>
            <person name="Bhattacharya S.S."/>
            <person name="Shirouzu T."/>
            <person name="Yoshinaga Y."/>
            <person name="Martin F.M."/>
            <person name="Grigoriev I.V."/>
            <person name="Hibbett D.S."/>
        </authorList>
    </citation>
    <scope>NUCLEOTIDE SEQUENCE [LARGE SCALE GENOMIC DNA]</scope>
    <source>
        <strain evidence="2 3">HHB12029</strain>
    </source>
</reference>
<dbReference type="Proteomes" id="UP000077266">
    <property type="component" value="Unassembled WGS sequence"/>
</dbReference>
<keyword evidence="1" id="KW-0812">Transmembrane</keyword>
<dbReference type="AlphaFoldDB" id="A0A165M1L5"/>
<keyword evidence="3" id="KW-1185">Reference proteome</keyword>
<keyword evidence="1" id="KW-1133">Transmembrane helix</keyword>
<name>A0A165M1L5_EXIGL</name>
<evidence type="ECO:0000313" key="3">
    <source>
        <dbReference type="Proteomes" id="UP000077266"/>
    </source>
</evidence>